<proteinExistence type="predicted"/>
<dbReference type="AlphaFoldDB" id="A0A9N9AZY5"/>
<dbReference type="OrthoDB" id="2447297at2759"/>
<evidence type="ECO:0000313" key="1">
    <source>
        <dbReference type="EMBL" id="CAG8547630.1"/>
    </source>
</evidence>
<dbReference type="Proteomes" id="UP000789405">
    <property type="component" value="Unassembled WGS sequence"/>
</dbReference>
<reference evidence="1" key="1">
    <citation type="submission" date="2021-06" db="EMBL/GenBank/DDBJ databases">
        <authorList>
            <person name="Kallberg Y."/>
            <person name="Tangrot J."/>
            <person name="Rosling A."/>
        </authorList>
    </citation>
    <scope>NUCLEOTIDE SEQUENCE</scope>
    <source>
        <strain evidence="1">MA453B</strain>
    </source>
</reference>
<evidence type="ECO:0000313" key="2">
    <source>
        <dbReference type="Proteomes" id="UP000789405"/>
    </source>
</evidence>
<keyword evidence="2" id="KW-1185">Reference proteome</keyword>
<gene>
    <name evidence="1" type="ORF">DERYTH_LOCUS5110</name>
</gene>
<name>A0A9N9AZY5_9GLOM</name>
<comment type="caution">
    <text evidence="1">The sequence shown here is derived from an EMBL/GenBank/DDBJ whole genome shotgun (WGS) entry which is preliminary data.</text>
</comment>
<accession>A0A9N9AZY5</accession>
<protein>
    <submittedName>
        <fullName evidence="1">1747_t:CDS:1</fullName>
    </submittedName>
</protein>
<sequence length="178" mass="20541">MSCNDDGNNDDEFHNSYEEDLTINCEIFVTFYIHLPKNLDKTMLPLQLHNYSGSPNLDNNFRFISVIYKSVTLENFTKKVKEFQMLLKHHNALTIQEITINSILSCLLIASNNFQKILACVILAYYIETIQKQTYTFIKLRKNFPSANLLQVLQEVQTDNLLPTSAKTSFTFLTSTLV</sequence>
<dbReference type="EMBL" id="CAJVPY010002076">
    <property type="protein sequence ID" value="CAG8547630.1"/>
    <property type="molecule type" value="Genomic_DNA"/>
</dbReference>
<organism evidence="1 2">
    <name type="scientific">Dentiscutata erythropus</name>
    <dbReference type="NCBI Taxonomy" id="1348616"/>
    <lineage>
        <taxon>Eukaryota</taxon>
        <taxon>Fungi</taxon>
        <taxon>Fungi incertae sedis</taxon>
        <taxon>Mucoromycota</taxon>
        <taxon>Glomeromycotina</taxon>
        <taxon>Glomeromycetes</taxon>
        <taxon>Diversisporales</taxon>
        <taxon>Gigasporaceae</taxon>
        <taxon>Dentiscutata</taxon>
    </lineage>
</organism>